<dbReference type="Gene3D" id="3.10.350.10">
    <property type="entry name" value="LysM domain"/>
    <property type="match status" value="1"/>
</dbReference>
<dbReference type="InterPro" id="IPR018392">
    <property type="entry name" value="LysM"/>
</dbReference>
<evidence type="ECO:0000259" key="2">
    <source>
        <dbReference type="PROSITE" id="PS51782"/>
    </source>
</evidence>
<accession>A0A8J3BN35</accession>
<dbReference type="EMBL" id="BMQC01000004">
    <property type="protein sequence ID" value="GGK23317.1"/>
    <property type="molecule type" value="Genomic_DNA"/>
</dbReference>
<gene>
    <name evidence="3" type="ORF">GCM10010124_14760</name>
</gene>
<protein>
    <submittedName>
        <fullName evidence="3">Peptidase M23</fullName>
    </submittedName>
</protein>
<dbReference type="RefSeq" id="WP_189113466.1">
    <property type="nucleotide sequence ID" value="NZ_BMQC01000004.1"/>
</dbReference>
<keyword evidence="4" id="KW-1185">Reference proteome</keyword>
<evidence type="ECO:0000256" key="1">
    <source>
        <dbReference type="SAM" id="MobiDB-lite"/>
    </source>
</evidence>
<dbReference type="Pfam" id="PF19266">
    <property type="entry name" value="CIS_tube"/>
    <property type="match status" value="1"/>
</dbReference>
<dbReference type="InterPro" id="IPR036779">
    <property type="entry name" value="LysM_dom_sf"/>
</dbReference>
<organism evidence="3 4">
    <name type="scientific">Pilimelia terevasa</name>
    <dbReference type="NCBI Taxonomy" id="53372"/>
    <lineage>
        <taxon>Bacteria</taxon>
        <taxon>Bacillati</taxon>
        <taxon>Actinomycetota</taxon>
        <taxon>Actinomycetes</taxon>
        <taxon>Micromonosporales</taxon>
        <taxon>Micromonosporaceae</taxon>
        <taxon>Pilimelia</taxon>
    </lineage>
</organism>
<evidence type="ECO:0000313" key="3">
    <source>
        <dbReference type="EMBL" id="GGK23317.1"/>
    </source>
</evidence>
<comment type="caution">
    <text evidence="3">The sequence shown here is derived from an EMBL/GenBank/DDBJ whole genome shotgun (WGS) entry which is preliminary data.</text>
</comment>
<dbReference type="AlphaFoldDB" id="A0A8J3BN35"/>
<feature type="domain" description="LysM" evidence="2">
    <location>
        <begin position="197"/>
        <end position="244"/>
    </location>
</feature>
<dbReference type="InterPro" id="IPR045361">
    <property type="entry name" value="CIS_tube_prot_N"/>
</dbReference>
<proteinExistence type="predicted"/>
<dbReference type="PROSITE" id="PS51782">
    <property type="entry name" value="LYSM"/>
    <property type="match status" value="1"/>
</dbReference>
<reference evidence="3" key="1">
    <citation type="journal article" date="2014" name="Int. J. Syst. Evol. Microbiol.">
        <title>Complete genome sequence of Corynebacterium casei LMG S-19264T (=DSM 44701T), isolated from a smear-ripened cheese.</title>
        <authorList>
            <consortium name="US DOE Joint Genome Institute (JGI-PGF)"/>
            <person name="Walter F."/>
            <person name="Albersmeier A."/>
            <person name="Kalinowski J."/>
            <person name="Ruckert C."/>
        </authorList>
    </citation>
    <scope>NUCLEOTIDE SEQUENCE</scope>
    <source>
        <strain evidence="3">JCM 3091</strain>
    </source>
</reference>
<feature type="compositionally biased region" description="Low complexity" evidence="1">
    <location>
        <begin position="10"/>
        <end position="24"/>
    </location>
</feature>
<feature type="region of interest" description="Disordered" evidence="1">
    <location>
        <begin position="1"/>
        <end position="24"/>
    </location>
</feature>
<dbReference type="Proteomes" id="UP000662200">
    <property type="component" value="Unassembled WGS sequence"/>
</dbReference>
<name>A0A8J3BN35_9ACTN</name>
<dbReference type="Pfam" id="PF01476">
    <property type="entry name" value="LysM"/>
    <property type="match status" value="1"/>
</dbReference>
<sequence length="260" mass="27014">MSPSPVAFTAAGAAPAGRAGGAPPALTHAYLELREPPPAGSTAAPGPPRGRIDFQFNPRELAVAKSARWKRDAQKGAKKSGVPEFTGADPCKLTLEMFFDATDRMDEGVVRSVERLFTCCVPTASSLDARKPSPPWVIFRWGGLTGFPAFVSQVAVKYTLFTPGGLPVRATCTVTIEEIAGEAGGQNPTSGAVTAHCSRVVVAGDTLASIAQEAYGDPLLWRRLAQVNGVDDPLRLAPGRALVLPAAEELAPADGGGPDA</sequence>
<evidence type="ECO:0000313" key="4">
    <source>
        <dbReference type="Proteomes" id="UP000662200"/>
    </source>
</evidence>
<reference evidence="3" key="2">
    <citation type="submission" date="2020-09" db="EMBL/GenBank/DDBJ databases">
        <authorList>
            <person name="Sun Q."/>
            <person name="Ohkuma M."/>
        </authorList>
    </citation>
    <scope>NUCLEOTIDE SEQUENCE</scope>
    <source>
        <strain evidence="3">JCM 3091</strain>
    </source>
</reference>
<dbReference type="CDD" id="cd00118">
    <property type="entry name" value="LysM"/>
    <property type="match status" value="1"/>
</dbReference>